<dbReference type="AlphaFoldDB" id="A0A2C6J6B3"/>
<dbReference type="RefSeq" id="XP_067916675.1">
    <property type="nucleotide sequence ID" value="XM_068071349.1"/>
</dbReference>
<comment type="caution">
    <text evidence="2">The sequence shown here is derived from an EMBL/GenBank/DDBJ whole genome shotgun (WGS) entry which is preliminary data.</text>
</comment>
<keyword evidence="1" id="KW-1133">Transmembrane helix</keyword>
<keyword evidence="1" id="KW-0812">Transmembrane</keyword>
<proteinExistence type="predicted"/>
<organism evidence="2 3">
    <name type="scientific">Cystoisospora suis</name>
    <dbReference type="NCBI Taxonomy" id="483139"/>
    <lineage>
        <taxon>Eukaryota</taxon>
        <taxon>Sar</taxon>
        <taxon>Alveolata</taxon>
        <taxon>Apicomplexa</taxon>
        <taxon>Conoidasida</taxon>
        <taxon>Coccidia</taxon>
        <taxon>Eucoccidiorida</taxon>
        <taxon>Eimeriorina</taxon>
        <taxon>Sarcocystidae</taxon>
        <taxon>Cystoisospora</taxon>
    </lineage>
</organism>
<evidence type="ECO:0000256" key="1">
    <source>
        <dbReference type="SAM" id="Phobius"/>
    </source>
</evidence>
<evidence type="ECO:0008006" key="4">
    <source>
        <dbReference type="Google" id="ProtNLM"/>
    </source>
</evidence>
<evidence type="ECO:0000313" key="2">
    <source>
        <dbReference type="EMBL" id="PHJ14941.1"/>
    </source>
</evidence>
<reference evidence="2 3" key="1">
    <citation type="journal article" date="2017" name="Int. J. Parasitol.">
        <title>The genome of the protozoan parasite Cystoisospora suis and a reverse vaccinology approach to identify vaccine candidates.</title>
        <authorList>
            <person name="Palmieri N."/>
            <person name="Shrestha A."/>
            <person name="Ruttkowski B."/>
            <person name="Beck T."/>
            <person name="Vogl C."/>
            <person name="Tomley F."/>
            <person name="Blake D.P."/>
            <person name="Joachim A."/>
        </authorList>
    </citation>
    <scope>NUCLEOTIDE SEQUENCE [LARGE SCALE GENOMIC DNA]</scope>
    <source>
        <strain evidence="2 3">Wien I</strain>
    </source>
</reference>
<dbReference type="GeneID" id="94434560"/>
<gene>
    <name evidence="2" type="ORF">CSUI_011248</name>
</gene>
<sequence>SFFPFHFARFLSLCMFCVCLNSLIYLLLRDV</sequence>
<keyword evidence="1" id="KW-0472">Membrane</keyword>
<evidence type="ECO:0000313" key="3">
    <source>
        <dbReference type="Proteomes" id="UP000221165"/>
    </source>
</evidence>
<dbReference type="EMBL" id="MIGC01010364">
    <property type="protein sequence ID" value="PHJ14941.1"/>
    <property type="molecule type" value="Genomic_DNA"/>
</dbReference>
<accession>A0A2C6J6B3</accession>
<protein>
    <recommendedName>
        <fullName evidence="4">Transmembrane protein</fullName>
    </recommendedName>
</protein>
<name>A0A2C6J6B3_9APIC</name>
<dbReference type="Proteomes" id="UP000221165">
    <property type="component" value="Unassembled WGS sequence"/>
</dbReference>
<feature type="transmembrane region" description="Helical" evidence="1">
    <location>
        <begin position="6"/>
        <end position="28"/>
    </location>
</feature>
<keyword evidence="3" id="KW-1185">Reference proteome</keyword>
<feature type="non-terminal residue" evidence="2">
    <location>
        <position position="1"/>
    </location>
</feature>
<dbReference type="VEuPathDB" id="ToxoDB:CSUI_011248"/>